<dbReference type="Proteomes" id="UP001056429">
    <property type="component" value="Unassembled WGS sequence"/>
</dbReference>
<dbReference type="RefSeq" id="WP_250857767.1">
    <property type="nucleotide sequence ID" value="NZ_JAGSOJ010000001.1"/>
</dbReference>
<name>A0A9J6NWL6_9CLOT</name>
<evidence type="ECO:0000313" key="1">
    <source>
        <dbReference type="EMBL" id="MCM1988903.1"/>
    </source>
</evidence>
<proteinExistence type="predicted"/>
<sequence length="512" mass="61086">MKHYFIFKDFIEKGIDKGIRVWDYIENGKMPIILKKVNEVDIKEISKEKELEFFNYYYDEYNGFDQCFREYTNEILSENLENGKEIILRTLDVFIRLNGWTCDNQLPIFLEDRKIINMVRFSDDRYANIVDRYPLKKKEEKPFKKERTEKILPGEIVVDPNDQASILSAIDEEIKLLQSSHMIDEVRKNNGYYNNGKLYEGDFFVRFGCLDEKGFFKEYSYEEFGYSEYYEALIECEEGRQRLYTYVKLITAYLQNGIGLDFGITSEGVLHSFAFLWLLIHDPKAHYLFPAYQVAAGEWRSLTEDEPADHHYMIEDCDKDCKEVAHTMINLLSDSGAYMMETMEKNIHKFPYERFIEDEEWLEELHRAFAAVYMDKRKGSDVKKIEEYFKDFFKNTFFEYIDHYFLDEDFEKVSENPEKLLEIYAELEEDEVEDIDEWTAEALNNLSKLYPVFVKLDKCIDIQEIHQIVLKTINGEMEFPRVYGRYLDIDDLPELISINSEDDGDLLRELKE</sequence>
<reference evidence="1" key="2">
    <citation type="submission" date="2021-04" db="EMBL/GenBank/DDBJ databases">
        <authorList>
            <person name="Dong X."/>
        </authorList>
    </citation>
    <scope>NUCLEOTIDE SEQUENCE</scope>
    <source>
        <strain evidence="1">ZWT</strain>
    </source>
</reference>
<protein>
    <submittedName>
        <fullName evidence="1">Uncharacterized protein</fullName>
    </submittedName>
</protein>
<gene>
    <name evidence="1" type="ORF">KDK92_04050</name>
</gene>
<organism evidence="1 2">
    <name type="scientific">Oceanirhabdus seepicola</name>
    <dbReference type="NCBI Taxonomy" id="2828781"/>
    <lineage>
        <taxon>Bacteria</taxon>
        <taxon>Bacillati</taxon>
        <taxon>Bacillota</taxon>
        <taxon>Clostridia</taxon>
        <taxon>Eubacteriales</taxon>
        <taxon>Clostridiaceae</taxon>
        <taxon>Oceanirhabdus</taxon>
    </lineage>
</organism>
<dbReference type="EMBL" id="JAGSOJ010000001">
    <property type="protein sequence ID" value="MCM1988903.1"/>
    <property type="molecule type" value="Genomic_DNA"/>
</dbReference>
<evidence type="ECO:0000313" key="2">
    <source>
        <dbReference type="Proteomes" id="UP001056429"/>
    </source>
</evidence>
<comment type="caution">
    <text evidence="1">The sequence shown here is derived from an EMBL/GenBank/DDBJ whole genome shotgun (WGS) entry which is preliminary data.</text>
</comment>
<keyword evidence="2" id="KW-1185">Reference proteome</keyword>
<reference evidence="1" key="1">
    <citation type="journal article" date="2021" name="mSystems">
        <title>Bacteria and Archaea Synergistically Convert Glycine Betaine to Biogenic Methane in the Formosa Cold Seep of the South China Sea.</title>
        <authorList>
            <person name="Li L."/>
            <person name="Zhang W."/>
            <person name="Zhang S."/>
            <person name="Song L."/>
            <person name="Sun Q."/>
            <person name="Zhang H."/>
            <person name="Xiang H."/>
            <person name="Dong X."/>
        </authorList>
    </citation>
    <scope>NUCLEOTIDE SEQUENCE</scope>
    <source>
        <strain evidence="1">ZWT</strain>
    </source>
</reference>
<accession>A0A9J6NWL6</accession>
<dbReference type="AlphaFoldDB" id="A0A9J6NWL6"/>